<dbReference type="EMBL" id="PYFQ01000009">
    <property type="protein sequence ID" value="PSK37063.1"/>
    <property type="molecule type" value="Genomic_DNA"/>
</dbReference>
<dbReference type="RefSeq" id="XP_024712914.1">
    <property type="nucleotide sequence ID" value="XM_024858827.1"/>
</dbReference>
<sequence>MAKSVSQKKTKQAKKEEPKAEQPKVEEEKIALESADSLSDEQFSSDDEEVDIEGLETPASTAKTTQSVGGHTVNFEVPEKKATQAAHKKRGVIYIGRLPQHFQEKEAKKYFRQFGDITRMRLARNKTTGRMKHFGFIEFKEEEAAKVAAETMNNYLILGHLMKVHVIDNPRDDLFPANLKSTFTEFDWRAREYAAYHEKKPLAVWEEKQAAFEAQKKAKFDELKELGFDYALEA</sequence>
<dbReference type="SMART" id="SM00360">
    <property type="entry name" value="RRM"/>
    <property type="match status" value="1"/>
</dbReference>
<dbReference type="GO" id="GO:0003723">
    <property type="term" value="F:RNA binding"/>
    <property type="evidence" value="ECO:0007669"/>
    <property type="project" value="UniProtKB-UniRule"/>
</dbReference>
<dbReference type="InterPro" id="IPR012677">
    <property type="entry name" value="Nucleotide-bd_a/b_plait_sf"/>
</dbReference>
<keyword evidence="3" id="KW-0539">Nucleus</keyword>
<evidence type="ECO:0000313" key="8">
    <source>
        <dbReference type="Proteomes" id="UP000241107"/>
    </source>
</evidence>
<dbReference type="Gene3D" id="3.30.70.330">
    <property type="match status" value="1"/>
</dbReference>
<feature type="compositionally biased region" description="Basic and acidic residues" evidence="5">
    <location>
        <begin position="13"/>
        <end position="31"/>
    </location>
</feature>
<reference evidence="7 8" key="1">
    <citation type="submission" date="2018-03" db="EMBL/GenBank/DDBJ databases">
        <title>Candida pseudohaemulonii genome assembly and annotation.</title>
        <authorList>
            <person name="Munoz J.F."/>
            <person name="Gade L.G."/>
            <person name="Chow N.A."/>
            <person name="Litvintseva A.P."/>
            <person name="Loparev V.N."/>
            <person name="Cuomo C.A."/>
        </authorList>
    </citation>
    <scope>NUCLEOTIDE SEQUENCE [LARGE SCALE GENOMIC DNA]</scope>
    <source>
        <strain evidence="7 8">B12108</strain>
    </source>
</reference>
<dbReference type="OrthoDB" id="21467at2759"/>
<keyword evidence="8" id="KW-1185">Reference proteome</keyword>
<feature type="domain" description="RRM" evidence="6">
    <location>
        <begin position="91"/>
        <end position="169"/>
    </location>
</feature>
<comment type="subcellular location">
    <subcellularLocation>
        <location evidence="1">Nucleus</location>
        <location evidence="1">Nucleolus</location>
    </subcellularLocation>
</comment>
<feature type="region of interest" description="Disordered" evidence="5">
    <location>
        <begin position="1"/>
        <end position="51"/>
    </location>
</feature>
<dbReference type="AlphaFoldDB" id="A0A2P7YM70"/>
<accession>A0A2P7YM70</accession>
<evidence type="ECO:0000256" key="5">
    <source>
        <dbReference type="SAM" id="MobiDB-lite"/>
    </source>
</evidence>
<dbReference type="Proteomes" id="UP000241107">
    <property type="component" value="Unassembled WGS sequence"/>
</dbReference>
<dbReference type="PANTHER" id="PTHR46754">
    <property type="entry name" value="MKI67 FHA DOMAIN-INTERACTING NUCLEOLAR PHOSPHOPROTEIN"/>
    <property type="match status" value="1"/>
</dbReference>
<comment type="caution">
    <text evidence="7">The sequence shown here is derived from an EMBL/GenBank/DDBJ whole genome shotgun (WGS) entry which is preliminary data.</text>
</comment>
<dbReference type="SUPFAM" id="SSF54928">
    <property type="entry name" value="RNA-binding domain, RBD"/>
    <property type="match status" value="1"/>
</dbReference>
<dbReference type="Pfam" id="PF00076">
    <property type="entry name" value="RRM_1"/>
    <property type="match status" value="1"/>
</dbReference>
<dbReference type="CDD" id="cd12307">
    <property type="entry name" value="RRM_NIFK_like"/>
    <property type="match status" value="1"/>
</dbReference>
<gene>
    <name evidence="7" type="ORF">C7M61_003490</name>
</gene>
<dbReference type="VEuPathDB" id="FungiDB:C7M61_003490"/>
<dbReference type="GeneID" id="36566878"/>
<evidence type="ECO:0000313" key="7">
    <source>
        <dbReference type="EMBL" id="PSK37063.1"/>
    </source>
</evidence>
<evidence type="ECO:0000256" key="2">
    <source>
        <dbReference type="ARBA" id="ARBA00022884"/>
    </source>
</evidence>
<evidence type="ECO:0000259" key="6">
    <source>
        <dbReference type="PROSITE" id="PS50102"/>
    </source>
</evidence>
<organism evidence="7 8">
    <name type="scientific">Candidozyma pseudohaemuli</name>
    <dbReference type="NCBI Taxonomy" id="418784"/>
    <lineage>
        <taxon>Eukaryota</taxon>
        <taxon>Fungi</taxon>
        <taxon>Dikarya</taxon>
        <taxon>Ascomycota</taxon>
        <taxon>Saccharomycotina</taxon>
        <taxon>Pichiomycetes</taxon>
        <taxon>Metschnikowiaceae</taxon>
        <taxon>Candidozyma</taxon>
    </lineage>
</organism>
<dbReference type="STRING" id="418784.A0A2P7YM70"/>
<proteinExistence type="predicted"/>
<dbReference type="InterPro" id="IPR035979">
    <property type="entry name" value="RBD_domain_sf"/>
</dbReference>
<dbReference type="InterPro" id="IPR000504">
    <property type="entry name" value="RRM_dom"/>
</dbReference>
<evidence type="ECO:0000256" key="1">
    <source>
        <dbReference type="ARBA" id="ARBA00004604"/>
    </source>
</evidence>
<protein>
    <recommendedName>
        <fullName evidence="6">RRM domain-containing protein</fullName>
    </recommendedName>
</protein>
<evidence type="ECO:0000256" key="3">
    <source>
        <dbReference type="ARBA" id="ARBA00023242"/>
    </source>
</evidence>
<name>A0A2P7YM70_9ASCO</name>
<feature type="compositionally biased region" description="Basic residues" evidence="5">
    <location>
        <begin position="1"/>
        <end position="12"/>
    </location>
</feature>
<evidence type="ECO:0000256" key="4">
    <source>
        <dbReference type="PROSITE-ProRule" id="PRU00176"/>
    </source>
</evidence>
<keyword evidence="2 4" id="KW-0694">RNA-binding</keyword>
<dbReference type="PROSITE" id="PS50102">
    <property type="entry name" value="RRM"/>
    <property type="match status" value="1"/>
</dbReference>
<dbReference type="GO" id="GO:0005730">
    <property type="term" value="C:nucleolus"/>
    <property type="evidence" value="ECO:0007669"/>
    <property type="project" value="UniProtKB-SubCell"/>
</dbReference>